<dbReference type="Proteomes" id="UP000237105">
    <property type="component" value="Unassembled WGS sequence"/>
</dbReference>
<dbReference type="EMBL" id="JXTB01000249">
    <property type="protein sequence ID" value="PON50190.1"/>
    <property type="molecule type" value="Genomic_DNA"/>
</dbReference>
<accession>A0A2P5BN55</accession>
<proteinExistence type="predicted"/>
<evidence type="ECO:0000313" key="2">
    <source>
        <dbReference type="Proteomes" id="UP000237105"/>
    </source>
</evidence>
<keyword evidence="2" id="KW-1185">Reference proteome</keyword>
<evidence type="ECO:0000313" key="1">
    <source>
        <dbReference type="EMBL" id="PON50190.1"/>
    </source>
</evidence>
<organism evidence="1 2">
    <name type="scientific">Parasponia andersonii</name>
    <name type="common">Sponia andersonii</name>
    <dbReference type="NCBI Taxonomy" id="3476"/>
    <lineage>
        <taxon>Eukaryota</taxon>
        <taxon>Viridiplantae</taxon>
        <taxon>Streptophyta</taxon>
        <taxon>Embryophyta</taxon>
        <taxon>Tracheophyta</taxon>
        <taxon>Spermatophyta</taxon>
        <taxon>Magnoliopsida</taxon>
        <taxon>eudicotyledons</taxon>
        <taxon>Gunneridae</taxon>
        <taxon>Pentapetalae</taxon>
        <taxon>rosids</taxon>
        <taxon>fabids</taxon>
        <taxon>Rosales</taxon>
        <taxon>Cannabaceae</taxon>
        <taxon>Parasponia</taxon>
    </lineage>
</organism>
<protein>
    <submittedName>
        <fullName evidence="1">Uncharacterized protein</fullName>
    </submittedName>
</protein>
<gene>
    <name evidence="1" type="ORF">PanWU01x14_225030</name>
</gene>
<comment type="caution">
    <text evidence="1">The sequence shown here is derived from an EMBL/GenBank/DDBJ whole genome shotgun (WGS) entry which is preliminary data.</text>
</comment>
<dbReference type="AlphaFoldDB" id="A0A2P5BN55"/>
<sequence>MELLVPVPIFHVLRNARLGRVFEDASVAVLEVDHVDQHVELIFWQRVPVGLWSDAGLFTPCKAGVYDGDDVIAAEVLGAFWWLSSTLNTSSNFA</sequence>
<reference evidence="2" key="1">
    <citation type="submission" date="2016-06" db="EMBL/GenBank/DDBJ databases">
        <title>Parallel loss of symbiosis genes in relatives of nitrogen-fixing non-legume Parasponia.</title>
        <authorList>
            <person name="Van Velzen R."/>
            <person name="Holmer R."/>
            <person name="Bu F."/>
            <person name="Rutten L."/>
            <person name="Van Zeijl A."/>
            <person name="Liu W."/>
            <person name="Santuari L."/>
            <person name="Cao Q."/>
            <person name="Sharma T."/>
            <person name="Shen D."/>
            <person name="Roswanjaya Y."/>
            <person name="Wardhani T."/>
            <person name="Kalhor M.S."/>
            <person name="Jansen J."/>
            <person name="Van den Hoogen J."/>
            <person name="Gungor B."/>
            <person name="Hartog M."/>
            <person name="Hontelez J."/>
            <person name="Verver J."/>
            <person name="Yang W.-C."/>
            <person name="Schijlen E."/>
            <person name="Repin R."/>
            <person name="Schilthuizen M."/>
            <person name="Schranz E."/>
            <person name="Heidstra R."/>
            <person name="Miyata K."/>
            <person name="Fedorova E."/>
            <person name="Kohlen W."/>
            <person name="Bisseling T."/>
            <person name="Smit S."/>
            <person name="Geurts R."/>
        </authorList>
    </citation>
    <scope>NUCLEOTIDE SEQUENCE [LARGE SCALE GENOMIC DNA]</scope>
    <source>
        <strain evidence="2">cv. WU1-14</strain>
    </source>
</reference>
<name>A0A2P5BN55_PARAD</name>